<dbReference type="GO" id="GO:0046856">
    <property type="term" value="P:phosphatidylinositol dephosphorylation"/>
    <property type="evidence" value="ECO:0007669"/>
    <property type="project" value="InterPro"/>
</dbReference>
<comment type="similarity">
    <text evidence="3">Belongs to the inositol 1,4,5-trisphosphate 5-phosphatase type I family.</text>
</comment>
<keyword evidence="2" id="KW-0378">Hydrolase</keyword>
<dbReference type="InterPro" id="IPR039737">
    <property type="entry name" value="INPP5A"/>
</dbReference>
<dbReference type="Pfam" id="PF22669">
    <property type="entry name" value="Exo_endo_phos2"/>
    <property type="match status" value="2"/>
</dbReference>
<organism evidence="5 6">
    <name type="scientific">Parastrongyloides trichosuri</name>
    <name type="common">Possum-specific nematode worm</name>
    <dbReference type="NCBI Taxonomy" id="131310"/>
    <lineage>
        <taxon>Eukaryota</taxon>
        <taxon>Metazoa</taxon>
        <taxon>Ecdysozoa</taxon>
        <taxon>Nematoda</taxon>
        <taxon>Chromadorea</taxon>
        <taxon>Rhabditida</taxon>
        <taxon>Tylenchina</taxon>
        <taxon>Panagrolaimomorpha</taxon>
        <taxon>Strongyloidoidea</taxon>
        <taxon>Strongyloididae</taxon>
        <taxon>Parastrongyloides</taxon>
    </lineage>
</organism>
<dbReference type="SMART" id="SM00128">
    <property type="entry name" value="IPPc"/>
    <property type="match status" value="1"/>
</dbReference>
<protein>
    <recommendedName>
        <fullName evidence="1">inositol-polyphosphate 5-phosphatase</fullName>
        <ecNumber evidence="1">3.1.3.56</ecNumber>
    </recommendedName>
</protein>
<dbReference type="PANTHER" id="PTHR12997:SF2">
    <property type="entry name" value="INOSITOL POLYPHOSPHATE-5-PHOSPHATASE A"/>
    <property type="match status" value="1"/>
</dbReference>
<name>A0A0N4ZBS7_PARTI</name>
<reference evidence="6" key="1">
    <citation type="submission" date="2017-02" db="UniProtKB">
        <authorList>
            <consortium name="WormBaseParasite"/>
        </authorList>
    </citation>
    <scope>IDENTIFICATION</scope>
</reference>
<dbReference type="WBParaSite" id="PTRK_0000498600.1">
    <property type="protein sequence ID" value="PTRK_0000498600.1"/>
    <property type="gene ID" value="PTRK_0000498600"/>
</dbReference>
<evidence type="ECO:0000259" key="4">
    <source>
        <dbReference type="SMART" id="SM00128"/>
    </source>
</evidence>
<accession>A0A0N4ZBS7</accession>
<proteinExistence type="inferred from homology"/>
<evidence type="ECO:0000256" key="1">
    <source>
        <dbReference type="ARBA" id="ARBA00012997"/>
    </source>
</evidence>
<sequence>MNDFLLITANVGSLFEENCKIKSSWKQGLLNAINSNNAQFIAIHFQEAGGKHFKEFSICVEPLILELLSSLPQYVSSYAFLDLEYDILDKYTALGSLYLIHKNFLNYTELYNFKTSSFESIQKGNYIFSKNLSTIPYMVREKFPKELWPTIKWGRKGFLHTKWNLKNKIINLINVHLFHDDSNIMSHENPHIYSNNRANALNYVINYIKKNTGETEGFFLFGDFNFRLNLQTFLHKLIPKTVQQKIIPIEGNDTETEYNLPHTNSFINNDSNMNSQISTNDVRDSESNGRKLSLSAIEYHSEPNLRAQQLLSSGTRVLRLEKKRFVYRDPQSLIKNWTFYKSDDNEVKNYTYLHEFEITFPPTYPWSEDPETHNKLMQTRAPAWCDRILMNGVAWDALKDAKNIIYDSAGKDVCMGDHKPVYLSFSL</sequence>
<evidence type="ECO:0000256" key="2">
    <source>
        <dbReference type="ARBA" id="ARBA00022801"/>
    </source>
</evidence>
<dbReference type="AlphaFoldDB" id="A0A0N4ZBS7"/>
<dbReference type="Gene3D" id="3.60.10.10">
    <property type="entry name" value="Endonuclease/exonuclease/phosphatase"/>
    <property type="match status" value="1"/>
</dbReference>
<evidence type="ECO:0000313" key="6">
    <source>
        <dbReference type="WBParaSite" id="PTRK_0000498600.1"/>
    </source>
</evidence>
<dbReference type="InterPro" id="IPR000300">
    <property type="entry name" value="IPPc"/>
</dbReference>
<dbReference type="InterPro" id="IPR036691">
    <property type="entry name" value="Endo/exonu/phosph_ase_sf"/>
</dbReference>
<dbReference type="SUPFAM" id="SSF56219">
    <property type="entry name" value="DNase I-like"/>
    <property type="match status" value="1"/>
</dbReference>
<dbReference type="PANTHER" id="PTHR12997">
    <property type="entry name" value="TYPE I INOSITOL-1,4,5-TRISPHOSPHATE 5-PHOSPHATASE"/>
    <property type="match status" value="1"/>
</dbReference>
<dbReference type="Proteomes" id="UP000038045">
    <property type="component" value="Unplaced"/>
</dbReference>
<dbReference type="GO" id="GO:0004445">
    <property type="term" value="F:inositol-polyphosphate 5-phosphatase activity"/>
    <property type="evidence" value="ECO:0007669"/>
    <property type="project" value="UniProtKB-EC"/>
</dbReference>
<evidence type="ECO:0000313" key="5">
    <source>
        <dbReference type="Proteomes" id="UP000038045"/>
    </source>
</evidence>
<dbReference type="EC" id="3.1.3.56" evidence="1"/>
<feature type="domain" description="Inositol polyphosphate-related phosphatase" evidence="4">
    <location>
        <begin position="1"/>
        <end position="427"/>
    </location>
</feature>
<keyword evidence="5" id="KW-1185">Reference proteome</keyword>
<evidence type="ECO:0000256" key="3">
    <source>
        <dbReference type="ARBA" id="ARBA00023599"/>
    </source>
</evidence>
<dbReference type="STRING" id="131310.A0A0N4ZBS7"/>